<dbReference type="PANTHER" id="PTHR43343">
    <property type="entry name" value="PEPTIDASE S12"/>
    <property type="match status" value="1"/>
</dbReference>
<dbReference type="InterPro" id="IPR051201">
    <property type="entry name" value="Chloro_Bact_Ser_Proteases"/>
</dbReference>
<dbReference type="AlphaFoldDB" id="A0A212RLY7"/>
<organism evidence="3 4">
    <name type="scientific">Thermoflexus hugenholtzii JAD2</name>
    <dbReference type="NCBI Taxonomy" id="877466"/>
    <lineage>
        <taxon>Bacteria</taxon>
        <taxon>Bacillati</taxon>
        <taxon>Chloroflexota</taxon>
        <taxon>Thermoflexia</taxon>
        <taxon>Thermoflexales</taxon>
        <taxon>Thermoflexaceae</taxon>
        <taxon>Thermoflexus</taxon>
    </lineage>
</organism>
<dbReference type="InterPro" id="IPR001940">
    <property type="entry name" value="Peptidase_S1C"/>
</dbReference>
<evidence type="ECO:0000313" key="4">
    <source>
        <dbReference type="Proteomes" id="UP000197025"/>
    </source>
</evidence>
<dbReference type="SUPFAM" id="SSF50494">
    <property type="entry name" value="Trypsin-like serine proteases"/>
    <property type="match status" value="1"/>
</dbReference>
<dbReference type="InParanoid" id="A0A212RLY7"/>
<evidence type="ECO:0000256" key="1">
    <source>
        <dbReference type="ARBA" id="ARBA00022670"/>
    </source>
</evidence>
<dbReference type="Proteomes" id="UP000197025">
    <property type="component" value="Unassembled WGS sequence"/>
</dbReference>
<reference evidence="4" key="1">
    <citation type="submission" date="2017-06" db="EMBL/GenBank/DDBJ databases">
        <authorList>
            <person name="Varghese N."/>
            <person name="Submissions S."/>
        </authorList>
    </citation>
    <scope>NUCLEOTIDE SEQUENCE [LARGE SCALE GENOMIC DNA]</scope>
    <source>
        <strain evidence="4">JAD2</strain>
    </source>
</reference>
<keyword evidence="1 3" id="KW-0645">Protease</keyword>
<name>A0A212RLY7_9CHLR</name>
<keyword evidence="2" id="KW-0378">Hydrolase</keyword>
<dbReference type="PANTHER" id="PTHR43343:SF3">
    <property type="entry name" value="PROTEASE DO-LIKE 8, CHLOROPLASTIC"/>
    <property type="match status" value="1"/>
</dbReference>
<dbReference type="EMBL" id="FYEK01000071">
    <property type="protein sequence ID" value="SNB73526.1"/>
    <property type="molecule type" value="Genomic_DNA"/>
</dbReference>
<dbReference type="Gene3D" id="2.40.10.120">
    <property type="match status" value="1"/>
</dbReference>
<dbReference type="Pfam" id="PF13365">
    <property type="entry name" value="Trypsin_2"/>
    <property type="match status" value="1"/>
</dbReference>
<dbReference type="InterPro" id="IPR009003">
    <property type="entry name" value="Peptidase_S1_PA"/>
</dbReference>
<evidence type="ECO:0000313" key="3">
    <source>
        <dbReference type="EMBL" id="SNB73526.1"/>
    </source>
</evidence>
<proteinExistence type="predicted"/>
<dbReference type="GO" id="GO:0004252">
    <property type="term" value="F:serine-type endopeptidase activity"/>
    <property type="evidence" value="ECO:0007669"/>
    <property type="project" value="InterPro"/>
</dbReference>
<evidence type="ECO:0000256" key="2">
    <source>
        <dbReference type="ARBA" id="ARBA00022801"/>
    </source>
</evidence>
<gene>
    <name evidence="3" type="ORF">SAMN02746019_00019190</name>
</gene>
<keyword evidence="4" id="KW-1185">Reference proteome</keyword>
<protein>
    <submittedName>
        <fullName evidence="3">Trypsin-like serine proteases, typically periplasmic, contain C-terminal PDZ domain</fullName>
    </submittedName>
</protein>
<sequence length="194" mass="19975">MAGLPAAVDAALGAVLEQVIPGVVRVWNGRGGFGAGFLVRPGLVVTSAHLLAREPHRVTLWTGEHLPAVPVIVEPELDLAVLRLPQPVGPALPLRDPATLRAGSLMLALGHPWGEPYSVTLGVFSGWVTVRTGGPRRTLRLLRTDAALAPGNSGGPLLDAWGRVVGVSAMVVGGDQSLAVPADAVDGLIREGNG</sequence>
<dbReference type="GO" id="GO:0006508">
    <property type="term" value="P:proteolysis"/>
    <property type="evidence" value="ECO:0007669"/>
    <property type="project" value="UniProtKB-KW"/>
</dbReference>
<dbReference type="PRINTS" id="PR00834">
    <property type="entry name" value="PROTEASES2C"/>
</dbReference>
<accession>A0A212RLY7</accession>